<name>A0A4Y7L7H4_PAPSO</name>
<evidence type="ECO:0000313" key="1">
    <source>
        <dbReference type="EMBL" id="RZC80125.1"/>
    </source>
</evidence>
<proteinExistence type="predicted"/>
<evidence type="ECO:0000313" key="2">
    <source>
        <dbReference type="Proteomes" id="UP000316621"/>
    </source>
</evidence>
<reference evidence="1 2" key="1">
    <citation type="journal article" date="2018" name="Science">
        <title>The opium poppy genome and morphinan production.</title>
        <authorList>
            <person name="Guo L."/>
            <person name="Winzer T."/>
            <person name="Yang X."/>
            <person name="Li Y."/>
            <person name="Ning Z."/>
            <person name="He Z."/>
            <person name="Teodor R."/>
            <person name="Lu Y."/>
            <person name="Bowser T.A."/>
            <person name="Graham I.A."/>
            <person name="Ye K."/>
        </authorList>
    </citation>
    <scope>NUCLEOTIDE SEQUENCE [LARGE SCALE GENOMIC DNA]</scope>
    <source>
        <strain evidence="2">cv. HN1</strain>
        <tissue evidence="1">Leaves</tissue>
    </source>
</reference>
<sequence>MSSMRSILKKTYSCFKKSLGETSLGFMEGNQRIRRFKSDAKGFPGYRETSRHFQTKEEEKEFNKVKFYRYVLTRTEIPDYGKIYQQLARDLRHKCADEERWQKFGTRHELSARDTEYLNQCDEAMERQKEIEYEIDDKRLEEEVETLIRSGDLSMERIGCRNIQ</sequence>
<protein>
    <submittedName>
        <fullName evidence="1">Uncharacterized protein</fullName>
    </submittedName>
</protein>
<dbReference type="OrthoDB" id="10355935at2759"/>
<gene>
    <name evidence="1" type="ORF">C5167_042703</name>
</gene>
<dbReference type="EMBL" id="CM010724">
    <property type="protein sequence ID" value="RZC80125.1"/>
    <property type="molecule type" value="Genomic_DNA"/>
</dbReference>
<dbReference type="Proteomes" id="UP000316621">
    <property type="component" value="Chromosome 10"/>
</dbReference>
<dbReference type="AlphaFoldDB" id="A0A4Y7L7H4"/>
<keyword evidence="2" id="KW-1185">Reference proteome</keyword>
<dbReference type="Gramene" id="RZC80125">
    <property type="protein sequence ID" value="RZC80125"/>
    <property type="gene ID" value="C5167_042703"/>
</dbReference>
<organism evidence="1 2">
    <name type="scientific">Papaver somniferum</name>
    <name type="common">Opium poppy</name>
    <dbReference type="NCBI Taxonomy" id="3469"/>
    <lineage>
        <taxon>Eukaryota</taxon>
        <taxon>Viridiplantae</taxon>
        <taxon>Streptophyta</taxon>
        <taxon>Embryophyta</taxon>
        <taxon>Tracheophyta</taxon>
        <taxon>Spermatophyta</taxon>
        <taxon>Magnoliopsida</taxon>
        <taxon>Ranunculales</taxon>
        <taxon>Papaveraceae</taxon>
        <taxon>Papaveroideae</taxon>
        <taxon>Papaver</taxon>
    </lineage>
</organism>
<accession>A0A4Y7L7H4</accession>